<dbReference type="InterPro" id="IPR050186">
    <property type="entry name" value="TPT_transporter"/>
</dbReference>
<comment type="caution">
    <text evidence="8">The sequence shown here is derived from an EMBL/GenBank/DDBJ whole genome shotgun (WGS) entry which is preliminary data.</text>
</comment>
<evidence type="ECO:0000256" key="1">
    <source>
        <dbReference type="ARBA" id="ARBA00004141"/>
    </source>
</evidence>
<keyword evidence="2 6" id="KW-0812">Transmembrane</keyword>
<accession>A0AAD9FZ87</accession>
<dbReference type="PANTHER" id="PTHR11132">
    <property type="entry name" value="SOLUTE CARRIER FAMILY 35"/>
    <property type="match status" value="1"/>
</dbReference>
<feature type="transmembrane region" description="Helical" evidence="6">
    <location>
        <begin position="512"/>
        <end position="532"/>
    </location>
</feature>
<comment type="subcellular location">
    <subcellularLocation>
        <location evidence="1">Membrane</location>
        <topology evidence="1">Multi-pass membrane protein</topology>
    </subcellularLocation>
</comment>
<evidence type="ECO:0000259" key="7">
    <source>
        <dbReference type="Pfam" id="PF03151"/>
    </source>
</evidence>
<feature type="region of interest" description="Disordered" evidence="5">
    <location>
        <begin position="367"/>
        <end position="427"/>
    </location>
</feature>
<keyword evidence="4 6" id="KW-0472">Membrane</keyword>
<dbReference type="EMBL" id="JASMQC010000053">
    <property type="protein sequence ID" value="KAK1929041.1"/>
    <property type="molecule type" value="Genomic_DNA"/>
</dbReference>
<evidence type="ECO:0000256" key="2">
    <source>
        <dbReference type="ARBA" id="ARBA00022692"/>
    </source>
</evidence>
<feature type="domain" description="Sugar phosphate transporter" evidence="7">
    <location>
        <begin position="447"/>
        <end position="730"/>
    </location>
</feature>
<keyword evidence="9" id="KW-1185">Reference proteome</keyword>
<evidence type="ECO:0000256" key="4">
    <source>
        <dbReference type="ARBA" id="ARBA00023136"/>
    </source>
</evidence>
<feature type="compositionally biased region" description="Basic and acidic residues" evidence="5">
    <location>
        <begin position="40"/>
        <end position="51"/>
    </location>
</feature>
<proteinExistence type="predicted"/>
<dbReference type="AlphaFoldDB" id="A0AAD9FZ87"/>
<feature type="compositionally biased region" description="Polar residues" evidence="5">
    <location>
        <begin position="367"/>
        <end position="378"/>
    </location>
</feature>
<dbReference type="GO" id="GO:0016020">
    <property type="term" value="C:membrane"/>
    <property type="evidence" value="ECO:0007669"/>
    <property type="project" value="UniProtKB-SubCell"/>
</dbReference>
<dbReference type="Proteomes" id="UP001259832">
    <property type="component" value="Unassembled WGS sequence"/>
</dbReference>
<evidence type="ECO:0000313" key="9">
    <source>
        <dbReference type="Proteomes" id="UP001259832"/>
    </source>
</evidence>
<organism evidence="8 9">
    <name type="scientific">Phytophthora citrophthora</name>
    <dbReference type="NCBI Taxonomy" id="4793"/>
    <lineage>
        <taxon>Eukaryota</taxon>
        <taxon>Sar</taxon>
        <taxon>Stramenopiles</taxon>
        <taxon>Oomycota</taxon>
        <taxon>Peronosporomycetes</taxon>
        <taxon>Peronosporales</taxon>
        <taxon>Peronosporaceae</taxon>
        <taxon>Phytophthora</taxon>
    </lineage>
</organism>
<reference evidence="8" key="1">
    <citation type="submission" date="2023-08" db="EMBL/GenBank/DDBJ databases">
        <title>Reference Genome Resource for the Citrus Pathogen Phytophthora citrophthora.</title>
        <authorList>
            <person name="Moller H."/>
            <person name="Coetzee B."/>
            <person name="Rose L.J."/>
            <person name="Van Niekerk J.M."/>
        </authorList>
    </citation>
    <scope>NUCLEOTIDE SEQUENCE</scope>
    <source>
        <strain evidence="8">STE-U-9442</strain>
    </source>
</reference>
<feature type="transmembrane region" description="Helical" evidence="6">
    <location>
        <begin position="544"/>
        <end position="563"/>
    </location>
</feature>
<feature type="transmembrane region" description="Helical" evidence="6">
    <location>
        <begin position="624"/>
        <end position="643"/>
    </location>
</feature>
<dbReference type="InterPro" id="IPR004853">
    <property type="entry name" value="Sugar_P_trans_dom"/>
</dbReference>
<evidence type="ECO:0000256" key="3">
    <source>
        <dbReference type="ARBA" id="ARBA00022989"/>
    </source>
</evidence>
<feature type="region of interest" description="Disordered" evidence="5">
    <location>
        <begin position="739"/>
        <end position="759"/>
    </location>
</feature>
<evidence type="ECO:0000313" key="8">
    <source>
        <dbReference type="EMBL" id="KAK1929041.1"/>
    </source>
</evidence>
<feature type="transmembrane region" description="Helical" evidence="6">
    <location>
        <begin position="713"/>
        <end position="733"/>
    </location>
</feature>
<keyword evidence="3 6" id="KW-1133">Transmembrane helix</keyword>
<feature type="region of interest" description="Disordered" evidence="5">
    <location>
        <begin position="1"/>
        <end position="51"/>
    </location>
</feature>
<sequence length="759" mass="82962">MGGRNCSGLDPEPRDAGNNASTSIWDDREPAEPVDASNDASRRPWELRGDGEDIASDPECFRLRGHYGNMPLLRRLLPAEELGDAPANATAEQLFASSIYAHEMRTQRQQAAALCSAPLVAMSTLAARNDSRLHCCTEFLTVQWLHVLTNSVLETELERLKSCSVEQCINAALLVAREGKHALFLVRDPKGITKKLAAALSSPTAAITTELAAECLRRVHFRQCRSVYELLCELDREQESWQVQFTDRLEMEQDGQDEAGLQFIALGPLCDLFSGFQTVSGITTTEMATCDPGAGLKRMLELAIQRLRATTSIHVSVMEARNELTDVANSTSVISSSSLATVRFPSQHTEVALAMALETLSARPRTQSGGAGLIQNSKGGHVSVEVRPEADDEDLTTETTELLEEEDNNKSKKKQAQMDLQTADDQELKKKKTAATAKTSYVAPSVVVFWLSMWFTQNIGVTFWNKKALGALRLPVTLTFVHMACNTLGAFLYIHVYHGIERKPLKAGQKQLMVYFSLIFVSNIITGNWSLGLVSISFNQVMRALVPAVVVVLSMLILGKSYSLKRKLSLVPVAFGVYLACTGDNSCTVLGFVITVVAIIFAGLKAVLSNKFLSGDLKLHPVDLILHQAPLSAFWCLITMFLTGEVNTIMNNWEVVPAASFWFILTGIISFMLNVTSFMANKVTSPVTLCVCGNMKQVVVIVMSILINHDVITVQKAIGIVVVSIGGATYAYISTKETMGQSTAPTPPKKTKKTEAQST</sequence>
<gene>
    <name evidence="8" type="ORF">P3T76_015481</name>
</gene>
<feature type="transmembrane region" description="Helical" evidence="6">
    <location>
        <begin position="441"/>
        <end position="464"/>
    </location>
</feature>
<evidence type="ECO:0000256" key="6">
    <source>
        <dbReference type="SAM" id="Phobius"/>
    </source>
</evidence>
<feature type="transmembrane region" description="Helical" evidence="6">
    <location>
        <begin position="575"/>
        <end position="604"/>
    </location>
</feature>
<feature type="compositionally biased region" description="Acidic residues" evidence="5">
    <location>
        <begin position="390"/>
        <end position="407"/>
    </location>
</feature>
<evidence type="ECO:0000256" key="5">
    <source>
        <dbReference type="SAM" id="MobiDB-lite"/>
    </source>
</evidence>
<protein>
    <submittedName>
        <fullName evidence="8">Sugar phosphate/phosphate translocator</fullName>
    </submittedName>
</protein>
<feature type="transmembrane region" description="Helical" evidence="6">
    <location>
        <begin position="655"/>
        <end position="675"/>
    </location>
</feature>
<dbReference type="Pfam" id="PF03151">
    <property type="entry name" value="TPT"/>
    <property type="match status" value="1"/>
</dbReference>
<name>A0AAD9FZ87_9STRA</name>
<feature type="transmembrane region" description="Helical" evidence="6">
    <location>
        <begin position="476"/>
        <end position="500"/>
    </location>
</feature>